<dbReference type="AlphaFoldDB" id="A0A518DJV5"/>
<accession>A0A518DJV5</accession>
<keyword evidence="2" id="KW-1185">Reference proteome</keyword>
<dbReference type="GO" id="GO:0046917">
    <property type="term" value="F:triphosphoribosyl-dephospho-CoA synthase activity"/>
    <property type="evidence" value="ECO:0007669"/>
    <property type="project" value="InterPro"/>
</dbReference>
<organism evidence="1 2">
    <name type="scientific">Pirellulimonas nuda</name>
    <dbReference type="NCBI Taxonomy" id="2528009"/>
    <lineage>
        <taxon>Bacteria</taxon>
        <taxon>Pseudomonadati</taxon>
        <taxon>Planctomycetota</taxon>
        <taxon>Planctomycetia</taxon>
        <taxon>Pirellulales</taxon>
        <taxon>Lacipirellulaceae</taxon>
        <taxon>Pirellulimonas</taxon>
    </lineage>
</organism>
<dbReference type="Proteomes" id="UP000317429">
    <property type="component" value="Chromosome"/>
</dbReference>
<dbReference type="PANTHER" id="PTHR42280">
    <property type="entry name" value="CITG FAMILY PROTEIN"/>
    <property type="match status" value="1"/>
</dbReference>
<dbReference type="KEGG" id="pnd:Pla175_51960"/>
<sequence>MNTPPTPLSIAQQATLALVWEATAAKPGNVYRGADFDDMTFADMQTAAVAIGPAIAETNAGAVGQGIYAAVAAMRSVVGVNTHLGTILLAAPLAAAAQQGGVRASLPGVLAGLAVDDARHAYRAIALAAPGGLGAAAEQDVADEPTVTLLEAMRLAAPRDLVARQYAAGYAEVLGAADRIAAAAAAGRGRPLEGAIVEAHVRLMSERPDTLIARKCGPGVAAESAARAAAALAAGPVGSEAYQQGLSELDFWLRADGHRRNPGATADVLGAALFLLLLEDGVGWPLRF</sequence>
<dbReference type="Pfam" id="PF01874">
    <property type="entry name" value="CitG"/>
    <property type="match status" value="1"/>
</dbReference>
<dbReference type="GO" id="GO:0005524">
    <property type="term" value="F:ATP binding"/>
    <property type="evidence" value="ECO:0007669"/>
    <property type="project" value="InterPro"/>
</dbReference>
<evidence type="ECO:0000313" key="2">
    <source>
        <dbReference type="Proteomes" id="UP000317429"/>
    </source>
</evidence>
<protein>
    <submittedName>
        <fullName evidence="1">Triphosphoribosyl-dephospho-CoA synthase</fullName>
    </submittedName>
</protein>
<dbReference type="OrthoDB" id="8525901at2"/>
<proteinExistence type="predicted"/>
<dbReference type="Gene3D" id="1.10.4200.10">
    <property type="entry name" value="Triphosphoribosyl-dephospho-CoA protein"/>
    <property type="match status" value="1"/>
</dbReference>
<dbReference type="RefSeq" id="WP_145291914.1">
    <property type="nucleotide sequence ID" value="NZ_CP036291.1"/>
</dbReference>
<name>A0A518DJV5_9BACT</name>
<reference evidence="1 2" key="1">
    <citation type="submission" date="2019-02" db="EMBL/GenBank/DDBJ databases">
        <title>Deep-cultivation of Planctomycetes and their phenomic and genomic characterization uncovers novel biology.</title>
        <authorList>
            <person name="Wiegand S."/>
            <person name="Jogler M."/>
            <person name="Boedeker C."/>
            <person name="Pinto D."/>
            <person name="Vollmers J."/>
            <person name="Rivas-Marin E."/>
            <person name="Kohn T."/>
            <person name="Peeters S.H."/>
            <person name="Heuer A."/>
            <person name="Rast P."/>
            <person name="Oberbeckmann S."/>
            <person name="Bunk B."/>
            <person name="Jeske O."/>
            <person name="Meyerdierks A."/>
            <person name="Storesund J.E."/>
            <person name="Kallscheuer N."/>
            <person name="Luecker S."/>
            <person name="Lage O.M."/>
            <person name="Pohl T."/>
            <person name="Merkel B.J."/>
            <person name="Hornburger P."/>
            <person name="Mueller R.-W."/>
            <person name="Bruemmer F."/>
            <person name="Labrenz M."/>
            <person name="Spormann A.M."/>
            <person name="Op den Camp H."/>
            <person name="Overmann J."/>
            <person name="Amann R."/>
            <person name="Jetten M.S.M."/>
            <person name="Mascher T."/>
            <person name="Medema M.H."/>
            <person name="Devos D.P."/>
            <person name="Kaster A.-K."/>
            <person name="Ovreas L."/>
            <person name="Rohde M."/>
            <person name="Galperin M.Y."/>
            <person name="Jogler C."/>
        </authorList>
    </citation>
    <scope>NUCLEOTIDE SEQUENCE [LARGE SCALE GENOMIC DNA]</scope>
    <source>
        <strain evidence="1 2">Pla175</strain>
    </source>
</reference>
<dbReference type="PANTHER" id="PTHR42280:SF1">
    <property type="entry name" value="CITG FAMILY PROTEIN"/>
    <property type="match status" value="1"/>
</dbReference>
<evidence type="ECO:0000313" key="1">
    <source>
        <dbReference type="EMBL" id="QDU91765.1"/>
    </source>
</evidence>
<dbReference type="EMBL" id="CP036291">
    <property type="protein sequence ID" value="QDU91765.1"/>
    <property type="molecule type" value="Genomic_DNA"/>
</dbReference>
<gene>
    <name evidence="1" type="ORF">Pla175_51960</name>
</gene>
<dbReference type="InterPro" id="IPR002736">
    <property type="entry name" value="CitG"/>
</dbReference>